<accession>A0A4V3VL75</accession>
<dbReference type="EMBL" id="RBZW01000032">
    <property type="protein sequence ID" value="THE64517.1"/>
    <property type="molecule type" value="Genomic_DNA"/>
</dbReference>
<evidence type="ECO:0000313" key="3">
    <source>
        <dbReference type="EMBL" id="THE64517.1"/>
    </source>
</evidence>
<dbReference type="RefSeq" id="WP_141465083.1">
    <property type="nucleotide sequence ID" value="NZ_RBZW01000032.1"/>
</dbReference>
<feature type="region of interest" description="Disordered" evidence="1">
    <location>
        <begin position="1"/>
        <end position="23"/>
    </location>
</feature>
<keyword evidence="2" id="KW-0472">Membrane</keyword>
<dbReference type="Proteomes" id="UP000318864">
    <property type="component" value="Unassembled WGS sequence"/>
</dbReference>
<feature type="transmembrane region" description="Helical" evidence="2">
    <location>
        <begin position="73"/>
        <end position="92"/>
    </location>
</feature>
<organism evidence="3 4">
    <name type="scientific">Salinadaptatus halalkaliphilus</name>
    <dbReference type="NCBI Taxonomy" id="2419781"/>
    <lineage>
        <taxon>Archaea</taxon>
        <taxon>Methanobacteriati</taxon>
        <taxon>Methanobacteriota</taxon>
        <taxon>Stenosarchaea group</taxon>
        <taxon>Halobacteria</taxon>
        <taxon>Halobacteriales</taxon>
        <taxon>Natrialbaceae</taxon>
        <taxon>Salinadaptatus</taxon>
    </lineage>
</organism>
<feature type="transmembrane region" description="Helical" evidence="2">
    <location>
        <begin position="98"/>
        <end position="114"/>
    </location>
</feature>
<evidence type="ECO:0000256" key="2">
    <source>
        <dbReference type="SAM" id="Phobius"/>
    </source>
</evidence>
<reference evidence="3 4" key="1">
    <citation type="submission" date="2018-10" db="EMBL/GenBank/DDBJ databases">
        <title>Natronolimnobius sp. XQ-INN 246 isolated from Inner Mongolia Autonomous Region of China.</title>
        <authorList>
            <person name="Xue Q."/>
        </authorList>
    </citation>
    <scope>NUCLEOTIDE SEQUENCE [LARGE SCALE GENOMIC DNA]</scope>
    <source>
        <strain evidence="3 4">XQ-INN 246</strain>
    </source>
</reference>
<evidence type="ECO:0000256" key="1">
    <source>
        <dbReference type="SAM" id="MobiDB-lite"/>
    </source>
</evidence>
<keyword evidence="2" id="KW-0812">Transmembrane</keyword>
<keyword evidence="4" id="KW-1185">Reference proteome</keyword>
<name>A0A4V3VL75_9EURY</name>
<sequence length="120" mass="12698">MTDDPVGDDGMPGAGPEDLPEGADGLEQLVEGEIIELVLSPYLDVLGPVFAVVLIGGIFTMLWIWAGDISLPIVVGIVLSGLLVTVLPWQLVGLLEDLIIIGMAVALFSAWWMRTSGGLR</sequence>
<evidence type="ECO:0000313" key="4">
    <source>
        <dbReference type="Proteomes" id="UP000318864"/>
    </source>
</evidence>
<proteinExistence type="predicted"/>
<feature type="transmembrane region" description="Helical" evidence="2">
    <location>
        <begin position="45"/>
        <end position="66"/>
    </location>
</feature>
<protein>
    <submittedName>
        <fullName evidence="3">Uncharacterized protein</fullName>
    </submittedName>
</protein>
<keyword evidence="2" id="KW-1133">Transmembrane helix</keyword>
<comment type="caution">
    <text evidence="3">The sequence shown here is derived from an EMBL/GenBank/DDBJ whole genome shotgun (WGS) entry which is preliminary data.</text>
</comment>
<dbReference type="AlphaFoldDB" id="A0A4V3VL75"/>
<dbReference type="OrthoDB" id="379823at2157"/>
<gene>
    <name evidence="3" type="ORF">D8Y22_12805</name>
</gene>